<evidence type="ECO:0008006" key="4">
    <source>
        <dbReference type="Google" id="ProtNLM"/>
    </source>
</evidence>
<dbReference type="GO" id="GO:0020037">
    <property type="term" value="F:heme binding"/>
    <property type="evidence" value="ECO:0007669"/>
    <property type="project" value="InterPro"/>
</dbReference>
<evidence type="ECO:0000313" key="3">
    <source>
        <dbReference type="Proteomes" id="UP000276634"/>
    </source>
</evidence>
<dbReference type="GO" id="GO:0009055">
    <property type="term" value="F:electron transfer activity"/>
    <property type="evidence" value="ECO:0007669"/>
    <property type="project" value="InterPro"/>
</dbReference>
<dbReference type="SUPFAM" id="SSF46626">
    <property type="entry name" value="Cytochrome c"/>
    <property type="match status" value="1"/>
</dbReference>
<dbReference type="OrthoDB" id="9794982at2"/>
<evidence type="ECO:0000256" key="1">
    <source>
        <dbReference type="SAM" id="SignalP"/>
    </source>
</evidence>
<feature type="signal peptide" evidence="1">
    <location>
        <begin position="1"/>
        <end position="25"/>
    </location>
</feature>
<keyword evidence="1" id="KW-0732">Signal</keyword>
<dbReference type="RefSeq" id="WP_123400230.1">
    <property type="nucleotide sequence ID" value="NZ_RJVI01000001.1"/>
</dbReference>
<organism evidence="2 3">
    <name type="scientific">Inmirania thermothiophila</name>
    <dbReference type="NCBI Taxonomy" id="1750597"/>
    <lineage>
        <taxon>Bacteria</taxon>
        <taxon>Pseudomonadati</taxon>
        <taxon>Pseudomonadota</taxon>
        <taxon>Gammaproteobacteria</taxon>
        <taxon>Chromatiales</taxon>
        <taxon>Ectothiorhodospiraceae</taxon>
        <taxon>Inmirania</taxon>
    </lineage>
</organism>
<sequence length="92" mass="10203">MRTMPTILAAVLAAASVAGGGAAWAASDEARQGDMGRGAQVWVNNCNRCHEYRDPKEFRDGLWRPIITHMRIRAGLTGQEARDVLRYMQESN</sequence>
<keyword evidence="3" id="KW-1185">Reference proteome</keyword>
<accession>A0A3N1YBL1</accession>
<dbReference type="InterPro" id="IPR036909">
    <property type="entry name" value="Cyt_c-like_dom_sf"/>
</dbReference>
<name>A0A3N1YBL1_9GAMM</name>
<evidence type="ECO:0000313" key="2">
    <source>
        <dbReference type="EMBL" id="ROR34777.1"/>
    </source>
</evidence>
<dbReference type="AlphaFoldDB" id="A0A3N1YBL1"/>
<proteinExistence type="predicted"/>
<protein>
    <recommendedName>
        <fullName evidence="4">Sulfite dehydrogenase (Cytochrome) subunit SorB</fullName>
    </recommendedName>
</protein>
<dbReference type="Proteomes" id="UP000276634">
    <property type="component" value="Unassembled WGS sequence"/>
</dbReference>
<gene>
    <name evidence="2" type="ORF">EDC57_0681</name>
</gene>
<feature type="chain" id="PRO_5018067326" description="Sulfite dehydrogenase (Cytochrome) subunit SorB" evidence="1">
    <location>
        <begin position="26"/>
        <end position="92"/>
    </location>
</feature>
<reference evidence="2 3" key="1">
    <citation type="submission" date="2018-11" db="EMBL/GenBank/DDBJ databases">
        <title>Genomic Encyclopedia of Type Strains, Phase IV (KMG-IV): sequencing the most valuable type-strain genomes for metagenomic binning, comparative biology and taxonomic classification.</title>
        <authorList>
            <person name="Goeker M."/>
        </authorList>
    </citation>
    <scope>NUCLEOTIDE SEQUENCE [LARGE SCALE GENOMIC DNA]</scope>
    <source>
        <strain evidence="2 3">DSM 100275</strain>
    </source>
</reference>
<comment type="caution">
    <text evidence="2">The sequence shown here is derived from an EMBL/GenBank/DDBJ whole genome shotgun (WGS) entry which is preliminary data.</text>
</comment>
<dbReference type="EMBL" id="RJVI01000001">
    <property type="protein sequence ID" value="ROR34777.1"/>
    <property type="molecule type" value="Genomic_DNA"/>
</dbReference>